<evidence type="ECO:0000313" key="3">
    <source>
        <dbReference type="EMBL" id="ABJ85092.1"/>
    </source>
</evidence>
<organism evidence="3">
    <name type="scientific">Solibacter usitatus (strain Ellin6076)</name>
    <dbReference type="NCBI Taxonomy" id="234267"/>
    <lineage>
        <taxon>Bacteria</taxon>
        <taxon>Pseudomonadati</taxon>
        <taxon>Acidobacteriota</taxon>
        <taxon>Terriglobia</taxon>
        <taxon>Bryobacterales</taxon>
        <taxon>Solibacteraceae</taxon>
        <taxon>Candidatus Solibacter</taxon>
    </lineage>
</organism>
<dbReference type="InterPro" id="IPR013740">
    <property type="entry name" value="Redoxin"/>
</dbReference>
<gene>
    <name evidence="3" type="ordered locus">Acid_4128</name>
</gene>
<dbReference type="OrthoDB" id="129290at2"/>
<dbReference type="PROSITE" id="PS51352">
    <property type="entry name" value="THIOREDOXIN_2"/>
    <property type="match status" value="1"/>
</dbReference>
<evidence type="ECO:0000259" key="2">
    <source>
        <dbReference type="PROSITE" id="PS51352"/>
    </source>
</evidence>
<evidence type="ECO:0000256" key="1">
    <source>
        <dbReference type="SAM" id="SignalP"/>
    </source>
</evidence>
<dbReference type="GO" id="GO:0016491">
    <property type="term" value="F:oxidoreductase activity"/>
    <property type="evidence" value="ECO:0007669"/>
    <property type="project" value="InterPro"/>
</dbReference>
<accession>Q01Z23</accession>
<dbReference type="PANTHER" id="PTHR42852:SF17">
    <property type="entry name" value="THIOREDOXIN-LIKE PROTEIN HI_1115"/>
    <property type="match status" value="1"/>
</dbReference>
<dbReference type="CDD" id="cd02966">
    <property type="entry name" value="TlpA_like_family"/>
    <property type="match status" value="1"/>
</dbReference>
<dbReference type="Gene3D" id="3.40.30.10">
    <property type="entry name" value="Glutaredoxin"/>
    <property type="match status" value="1"/>
</dbReference>
<dbReference type="PANTHER" id="PTHR42852">
    <property type="entry name" value="THIOL:DISULFIDE INTERCHANGE PROTEIN DSBE"/>
    <property type="match status" value="1"/>
</dbReference>
<dbReference type="STRING" id="234267.Acid_4128"/>
<feature type="domain" description="Thioredoxin" evidence="2">
    <location>
        <begin position="19"/>
        <end position="170"/>
    </location>
</feature>
<keyword evidence="1" id="KW-0732">Signal</keyword>
<dbReference type="InterPro" id="IPR036249">
    <property type="entry name" value="Thioredoxin-like_sf"/>
</dbReference>
<sequence length="176" mass="19447" precursor="true">MRTLRLILLTACCWTAVAADAPRPSPPFTIERTTGPALNLRQYRGKVVALAFIQTTCPHCQALTTELNLIAHDYAARGVQFLECAFNPDATATMPGFLEHFKPSFPVGFSNQVAVMSYLQHSVLDPHPLYVPHMVFLDRAGVIRADYPGESDFFRNAGPNIRAELDKLLKAPAAHQ</sequence>
<dbReference type="HOGENOM" id="CLU_042529_11_0_0"/>
<proteinExistence type="predicted"/>
<dbReference type="eggNOG" id="COG0526">
    <property type="taxonomic scope" value="Bacteria"/>
</dbReference>
<feature type="signal peptide" evidence="1">
    <location>
        <begin position="1"/>
        <end position="18"/>
    </location>
</feature>
<dbReference type="InParanoid" id="Q01Z23"/>
<feature type="chain" id="PRO_5004163515" evidence="1">
    <location>
        <begin position="19"/>
        <end position="176"/>
    </location>
</feature>
<dbReference type="EMBL" id="CP000473">
    <property type="protein sequence ID" value="ABJ85092.1"/>
    <property type="molecule type" value="Genomic_DNA"/>
</dbReference>
<dbReference type="SUPFAM" id="SSF52833">
    <property type="entry name" value="Thioredoxin-like"/>
    <property type="match status" value="1"/>
</dbReference>
<reference evidence="3" key="1">
    <citation type="submission" date="2006-10" db="EMBL/GenBank/DDBJ databases">
        <title>Complete sequence of Solibacter usitatus Ellin6076.</title>
        <authorList>
            <consortium name="US DOE Joint Genome Institute"/>
            <person name="Copeland A."/>
            <person name="Lucas S."/>
            <person name="Lapidus A."/>
            <person name="Barry K."/>
            <person name="Detter J.C."/>
            <person name="Glavina del Rio T."/>
            <person name="Hammon N."/>
            <person name="Israni S."/>
            <person name="Dalin E."/>
            <person name="Tice H."/>
            <person name="Pitluck S."/>
            <person name="Thompson L.S."/>
            <person name="Brettin T."/>
            <person name="Bruce D."/>
            <person name="Han C."/>
            <person name="Tapia R."/>
            <person name="Gilna P."/>
            <person name="Schmutz J."/>
            <person name="Larimer F."/>
            <person name="Land M."/>
            <person name="Hauser L."/>
            <person name="Kyrpides N."/>
            <person name="Mikhailova N."/>
            <person name="Janssen P.H."/>
            <person name="Kuske C.R."/>
            <person name="Richardson P."/>
        </authorList>
    </citation>
    <scope>NUCLEOTIDE SEQUENCE</scope>
    <source>
        <strain evidence="3">Ellin6076</strain>
    </source>
</reference>
<dbReference type="Pfam" id="PF08534">
    <property type="entry name" value="Redoxin"/>
    <property type="match status" value="1"/>
</dbReference>
<dbReference type="KEGG" id="sus:Acid_4128"/>
<dbReference type="InterPro" id="IPR013766">
    <property type="entry name" value="Thioredoxin_domain"/>
</dbReference>
<name>Q01Z23_SOLUE</name>
<protein>
    <submittedName>
        <fullName evidence="3">Redoxin domain protein</fullName>
    </submittedName>
</protein>
<dbReference type="InterPro" id="IPR050553">
    <property type="entry name" value="Thioredoxin_ResA/DsbE_sf"/>
</dbReference>
<dbReference type="AlphaFoldDB" id="Q01Z23"/>